<keyword evidence="8" id="KW-0249">Electron transport</keyword>
<keyword evidence="7" id="KW-0479">Metal-binding</keyword>
<feature type="transmembrane region" description="Helical" evidence="13">
    <location>
        <begin position="43"/>
        <end position="63"/>
    </location>
</feature>
<dbReference type="GO" id="GO:0046872">
    <property type="term" value="F:metal ion binding"/>
    <property type="evidence" value="ECO:0007669"/>
    <property type="project" value="UniProtKB-KW"/>
</dbReference>
<feature type="transmembrane region" description="Helical" evidence="13">
    <location>
        <begin position="75"/>
        <end position="94"/>
    </location>
</feature>
<evidence type="ECO:0000313" key="16">
    <source>
        <dbReference type="Proteomes" id="UP000255279"/>
    </source>
</evidence>
<feature type="domain" description="Cytochrome b561 bacterial/Ni-hydrogenase" evidence="14">
    <location>
        <begin position="41"/>
        <end position="199"/>
    </location>
</feature>
<dbReference type="EMBL" id="UGQE01000001">
    <property type="protein sequence ID" value="STZ10348.1"/>
    <property type="molecule type" value="Genomic_DNA"/>
</dbReference>
<keyword evidence="5" id="KW-0349">Heme</keyword>
<evidence type="ECO:0000256" key="13">
    <source>
        <dbReference type="SAM" id="Phobius"/>
    </source>
</evidence>
<evidence type="ECO:0000256" key="11">
    <source>
        <dbReference type="ARBA" id="ARBA00023136"/>
    </source>
</evidence>
<evidence type="ECO:0000256" key="7">
    <source>
        <dbReference type="ARBA" id="ARBA00022723"/>
    </source>
</evidence>
<evidence type="ECO:0000259" key="14">
    <source>
        <dbReference type="Pfam" id="PF01292"/>
    </source>
</evidence>
<dbReference type="AlphaFoldDB" id="A0A378R5X7"/>
<gene>
    <name evidence="15" type="primary">yceJ</name>
    <name evidence="15" type="ORF">NCTC10293_00680</name>
</gene>
<feature type="transmembrane region" description="Helical" evidence="13">
    <location>
        <begin position="167"/>
        <end position="191"/>
    </location>
</feature>
<dbReference type="PANTHER" id="PTHR30529">
    <property type="entry name" value="CYTOCHROME B561"/>
    <property type="match status" value="1"/>
</dbReference>
<comment type="similarity">
    <text evidence="12">Belongs to the cytochrome b561 family.</text>
</comment>
<evidence type="ECO:0000256" key="12">
    <source>
        <dbReference type="ARBA" id="ARBA00037975"/>
    </source>
</evidence>
<keyword evidence="4" id="KW-1003">Cell membrane</keyword>
<reference evidence="15 16" key="1">
    <citation type="submission" date="2018-06" db="EMBL/GenBank/DDBJ databases">
        <authorList>
            <consortium name="Pathogen Informatics"/>
            <person name="Doyle S."/>
        </authorList>
    </citation>
    <scope>NUCLEOTIDE SEQUENCE [LARGE SCALE GENOMIC DNA]</scope>
    <source>
        <strain evidence="15 16">NCTC10293</strain>
    </source>
</reference>
<dbReference type="GO" id="GO:0020037">
    <property type="term" value="F:heme binding"/>
    <property type="evidence" value="ECO:0007669"/>
    <property type="project" value="TreeGrafter"/>
</dbReference>
<evidence type="ECO:0000256" key="9">
    <source>
        <dbReference type="ARBA" id="ARBA00022989"/>
    </source>
</evidence>
<dbReference type="Proteomes" id="UP000255279">
    <property type="component" value="Unassembled WGS sequence"/>
</dbReference>
<dbReference type="InterPro" id="IPR011577">
    <property type="entry name" value="Cyt_b561_bac/Ni-Hgenase"/>
</dbReference>
<feature type="transmembrane region" description="Helical" evidence="13">
    <location>
        <begin position="115"/>
        <end position="135"/>
    </location>
</feature>
<evidence type="ECO:0000256" key="5">
    <source>
        <dbReference type="ARBA" id="ARBA00022617"/>
    </source>
</evidence>
<dbReference type="InterPro" id="IPR016174">
    <property type="entry name" value="Di-haem_cyt_TM"/>
</dbReference>
<accession>A0A378R5X7</accession>
<name>A0A378R5X7_9GAMM</name>
<dbReference type="SUPFAM" id="SSF81342">
    <property type="entry name" value="Transmembrane di-heme cytochromes"/>
    <property type="match status" value="1"/>
</dbReference>
<keyword evidence="9 13" id="KW-1133">Transmembrane helix</keyword>
<dbReference type="PANTHER" id="PTHR30529:SF3">
    <property type="entry name" value="CYTOCHROME B561 HOMOLOG 1"/>
    <property type="match status" value="1"/>
</dbReference>
<evidence type="ECO:0000256" key="6">
    <source>
        <dbReference type="ARBA" id="ARBA00022692"/>
    </source>
</evidence>
<dbReference type="GO" id="GO:0005886">
    <property type="term" value="C:plasma membrane"/>
    <property type="evidence" value="ECO:0007669"/>
    <property type="project" value="UniProtKB-SubCell"/>
</dbReference>
<sequence>MMADCVTLKSVIKKFINEQKMGVRLIKEKIMTTAKSAVAKYSLAVRVFHWVGALLILWAVVLINMGDDYIGLHKAVGASFLIWTLLRIITRFITKAPAPVPMPAWQTAVSHLTHLGLYVLMLAQPVSGLLMSMYGGRATSVFGLFEIPAMVSPDRDMARLFNEWHTGLIWTTLLVLIAAHVGAALYHQFVVKDNLISRMR</sequence>
<keyword evidence="3" id="KW-0813">Transport</keyword>
<evidence type="ECO:0000256" key="2">
    <source>
        <dbReference type="ARBA" id="ARBA00004651"/>
    </source>
</evidence>
<evidence type="ECO:0000256" key="4">
    <source>
        <dbReference type="ARBA" id="ARBA00022475"/>
    </source>
</evidence>
<evidence type="ECO:0000256" key="10">
    <source>
        <dbReference type="ARBA" id="ARBA00023004"/>
    </source>
</evidence>
<keyword evidence="10" id="KW-0408">Iron</keyword>
<evidence type="ECO:0000256" key="8">
    <source>
        <dbReference type="ARBA" id="ARBA00022982"/>
    </source>
</evidence>
<keyword evidence="6 13" id="KW-0812">Transmembrane</keyword>
<organism evidence="15 16">
    <name type="scientific">Moraxella caviae</name>
    <dbReference type="NCBI Taxonomy" id="34060"/>
    <lineage>
        <taxon>Bacteria</taxon>
        <taxon>Pseudomonadati</taxon>
        <taxon>Pseudomonadota</taxon>
        <taxon>Gammaproteobacteria</taxon>
        <taxon>Moraxellales</taxon>
        <taxon>Moraxellaceae</taxon>
        <taxon>Moraxella</taxon>
    </lineage>
</organism>
<dbReference type="GO" id="GO:0009055">
    <property type="term" value="F:electron transfer activity"/>
    <property type="evidence" value="ECO:0007669"/>
    <property type="project" value="InterPro"/>
</dbReference>
<evidence type="ECO:0000313" key="15">
    <source>
        <dbReference type="EMBL" id="STZ10348.1"/>
    </source>
</evidence>
<proteinExistence type="inferred from homology"/>
<keyword evidence="11 13" id="KW-0472">Membrane</keyword>
<dbReference type="InterPro" id="IPR052168">
    <property type="entry name" value="Cytochrome_b561_oxidase"/>
</dbReference>
<comment type="cofactor">
    <cofactor evidence="1">
        <name>heme b</name>
        <dbReference type="ChEBI" id="CHEBI:60344"/>
    </cofactor>
</comment>
<dbReference type="GO" id="GO:0022904">
    <property type="term" value="P:respiratory electron transport chain"/>
    <property type="evidence" value="ECO:0007669"/>
    <property type="project" value="InterPro"/>
</dbReference>
<comment type="subcellular location">
    <subcellularLocation>
        <location evidence="2">Cell membrane</location>
        <topology evidence="2">Multi-pass membrane protein</topology>
    </subcellularLocation>
</comment>
<evidence type="ECO:0000256" key="1">
    <source>
        <dbReference type="ARBA" id="ARBA00001970"/>
    </source>
</evidence>
<evidence type="ECO:0000256" key="3">
    <source>
        <dbReference type="ARBA" id="ARBA00022448"/>
    </source>
</evidence>
<dbReference type="Pfam" id="PF01292">
    <property type="entry name" value="Ni_hydr_CYTB"/>
    <property type="match status" value="1"/>
</dbReference>
<protein>
    <submittedName>
        <fullName evidence="15">Cytochrome b561 homolog 2</fullName>
    </submittedName>
</protein>